<protein>
    <submittedName>
        <fullName evidence="5">GlxA family transcriptional regulator</fullName>
    </submittedName>
</protein>
<dbReference type="PROSITE" id="PS01124">
    <property type="entry name" value="HTH_ARAC_FAMILY_2"/>
    <property type="match status" value="1"/>
</dbReference>
<keyword evidence="3" id="KW-0804">Transcription</keyword>
<dbReference type="EMBL" id="JAFBXE010000007">
    <property type="protein sequence ID" value="MBM2412983.1"/>
    <property type="molecule type" value="Genomic_DNA"/>
</dbReference>
<proteinExistence type="predicted"/>
<comment type="caution">
    <text evidence="5">The sequence shown here is derived from an EMBL/GenBank/DDBJ whole genome shotgun (WGS) entry which is preliminary data.</text>
</comment>
<organism evidence="5 7">
    <name type="scientific">Marivita cryptomonadis</name>
    <dbReference type="NCBI Taxonomy" id="505252"/>
    <lineage>
        <taxon>Bacteria</taxon>
        <taxon>Pseudomonadati</taxon>
        <taxon>Pseudomonadota</taxon>
        <taxon>Alphaproteobacteria</taxon>
        <taxon>Rhodobacterales</taxon>
        <taxon>Roseobacteraceae</taxon>
        <taxon>Marivita</taxon>
    </lineage>
</organism>
<dbReference type="InterPro" id="IPR018060">
    <property type="entry name" value="HTH_AraC"/>
</dbReference>
<dbReference type="Pfam" id="PF01965">
    <property type="entry name" value="DJ-1_PfpI"/>
    <property type="match status" value="1"/>
</dbReference>
<evidence type="ECO:0000259" key="4">
    <source>
        <dbReference type="PROSITE" id="PS01124"/>
    </source>
</evidence>
<sequence length="318" mass="34581">MQNPPDSSAARLKIGFLLIDRFSNLCLSNALEPLRAANSFADAPVYSWAFYSLDGDAVRSSSGMAVLPNGKISDLTRVDRLYVIASYGHLTNDTPATRRALQQADRRCGAMFGLDAGAWLMASAGLLAGRRATVHWDLLDAFSERFLDVDVEQALWVEDGDVLTCAGASATLGLSRHLIARDVGAAVALDVDALFTPPVRSDALPSIRDPLLTRATRIMRENIEQPIDIHDLSTRLNTSPRTLTRRCQAVLGMTPGRLYRHIRLSVAKALVEGSTASIAEIAVRCGYEDPTALTRAFRQRFGAAPRAFRGETANKPSQ</sequence>
<evidence type="ECO:0000313" key="7">
    <source>
        <dbReference type="Proteomes" id="UP000755667"/>
    </source>
</evidence>
<evidence type="ECO:0000256" key="1">
    <source>
        <dbReference type="ARBA" id="ARBA00023015"/>
    </source>
</evidence>
<dbReference type="Gene3D" id="3.40.50.880">
    <property type="match status" value="1"/>
</dbReference>
<evidence type="ECO:0000313" key="5">
    <source>
        <dbReference type="EMBL" id="MBM2412983.1"/>
    </source>
</evidence>
<dbReference type="InterPro" id="IPR002818">
    <property type="entry name" value="DJ-1/PfpI"/>
</dbReference>
<dbReference type="PROSITE" id="PS00041">
    <property type="entry name" value="HTH_ARAC_FAMILY_1"/>
    <property type="match status" value="1"/>
</dbReference>
<dbReference type="OrthoDB" id="9793400at2"/>
<dbReference type="InterPro" id="IPR052158">
    <property type="entry name" value="INH-QAR"/>
</dbReference>
<dbReference type="InterPro" id="IPR018062">
    <property type="entry name" value="HTH_AraC-typ_CS"/>
</dbReference>
<dbReference type="GO" id="GO:0043565">
    <property type="term" value="F:sequence-specific DNA binding"/>
    <property type="evidence" value="ECO:0007669"/>
    <property type="project" value="InterPro"/>
</dbReference>
<evidence type="ECO:0000313" key="8">
    <source>
        <dbReference type="Proteomes" id="UP000809440"/>
    </source>
</evidence>
<dbReference type="PANTHER" id="PTHR43130:SF3">
    <property type="entry name" value="HTH-TYPE TRANSCRIPTIONAL REGULATOR RV1931C"/>
    <property type="match status" value="1"/>
</dbReference>
<keyword evidence="8" id="KW-1185">Reference proteome</keyword>
<reference evidence="5 8" key="1">
    <citation type="submission" date="2021-01" db="EMBL/GenBank/DDBJ databases">
        <title>Diatom-associated Roseobacters Show Island Model of Population Structure.</title>
        <authorList>
            <person name="Qu L."/>
            <person name="Feng X."/>
            <person name="Chen Y."/>
            <person name="Li L."/>
            <person name="Wang X."/>
            <person name="Hu Z."/>
            <person name="Wang H."/>
            <person name="Luo H."/>
        </authorList>
    </citation>
    <scope>NUCLEOTIDE SEQUENCE</scope>
    <source>
        <strain evidence="6 8">CC28-63</strain>
        <strain evidence="5">CC28-69</strain>
    </source>
</reference>
<dbReference type="EMBL" id="JAFBXF010000007">
    <property type="protein sequence ID" value="MBM2417651.1"/>
    <property type="molecule type" value="Genomic_DNA"/>
</dbReference>
<dbReference type="Proteomes" id="UP000809440">
    <property type="component" value="Unassembled WGS sequence"/>
</dbReference>
<dbReference type="Proteomes" id="UP000755667">
    <property type="component" value="Unassembled WGS sequence"/>
</dbReference>
<evidence type="ECO:0000256" key="2">
    <source>
        <dbReference type="ARBA" id="ARBA00023125"/>
    </source>
</evidence>
<dbReference type="AlphaFoldDB" id="A0A9Q2NVI8"/>
<evidence type="ECO:0000256" key="3">
    <source>
        <dbReference type="ARBA" id="ARBA00023163"/>
    </source>
</evidence>
<dbReference type="CDD" id="cd03136">
    <property type="entry name" value="GATase1_AraC_ArgR_like"/>
    <property type="match status" value="1"/>
</dbReference>
<dbReference type="SUPFAM" id="SSF52317">
    <property type="entry name" value="Class I glutamine amidotransferase-like"/>
    <property type="match status" value="1"/>
</dbReference>
<dbReference type="SMART" id="SM00342">
    <property type="entry name" value="HTH_ARAC"/>
    <property type="match status" value="1"/>
</dbReference>
<dbReference type="Gene3D" id="1.10.10.60">
    <property type="entry name" value="Homeodomain-like"/>
    <property type="match status" value="1"/>
</dbReference>
<dbReference type="GO" id="GO:0003700">
    <property type="term" value="F:DNA-binding transcription factor activity"/>
    <property type="evidence" value="ECO:0007669"/>
    <property type="project" value="InterPro"/>
</dbReference>
<accession>A0A9Q2NVI8</accession>
<dbReference type="InterPro" id="IPR029062">
    <property type="entry name" value="Class_I_gatase-like"/>
</dbReference>
<name>A0A9Q2NVI8_9RHOB</name>
<keyword evidence="2" id="KW-0238">DNA-binding</keyword>
<dbReference type="PANTHER" id="PTHR43130">
    <property type="entry name" value="ARAC-FAMILY TRANSCRIPTIONAL REGULATOR"/>
    <property type="match status" value="1"/>
</dbReference>
<dbReference type="SUPFAM" id="SSF46689">
    <property type="entry name" value="Homeodomain-like"/>
    <property type="match status" value="2"/>
</dbReference>
<feature type="domain" description="HTH araC/xylS-type" evidence="4">
    <location>
        <begin position="213"/>
        <end position="311"/>
    </location>
</feature>
<evidence type="ECO:0000313" key="6">
    <source>
        <dbReference type="EMBL" id="MBM2417651.1"/>
    </source>
</evidence>
<keyword evidence="1" id="KW-0805">Transcription regulation</keyword>
<dbReference type="Pfam" id="PF12833">
    <property type="entry name" value="HTH_18"/>
    <property type="match status" value="1"/>
</dbReference>
<gene>
    <name evidence="5" type="ORF">JQX41_11760</name>
    <name evidence="6" type="ORF">JQX48_11765</name>
</gene>
<dbReference type="InterPro" id="IPR009057">
    <property type="entry name" value="Homeodomain-like_sf"/>
</dbReference>